<evidence type="ECO:0000313" key="2">
    <source>
        <dbReference type="Proteomes" id="UP000271573"/>
    </source>
</evidence>
<dbReference type="EMBL" id="AP019307">
    <property type="protein sequence ID" value="BBH17498.1"/>
    <property type="molecule type" value="Genomic_DNA"/>
</dbReference>
<organism evidence="1 2">
    <name type="scientific">Nocardioides baekrokdamisoli</name>
    <dbReference type="NCBI Taxonomy" id="1804624"/>
    <lineage>
        <taxon>Bacteria</taxon>
        <taxon>Bacillati</taxon>
        <taxon>Actinomycetota</taxon>
        <taxon>Actinomycetes</taxon>
        <taxon>Propionibacteriales</taxon>
        <taxon>Nocardioidaceae</taxon>
        <taxon>Nocardioides</taxon>
    </lineage>
</organism>
<dbReference type="KEGG" id="nbe:Back2_17850"/>
<dbReference type="RefSeq" id="WP_125568703.1">
    <property type="nucleotide sequence ID" value="NZ_AP019307.1"/>
</dbReference>
<sequence>MALVDDITQTKVAGLLEEREPAILTSTDSDEIARFQARVLGASVYVRVLTGGDPPAGPIRDLAVEAIAVQTASEIEYAEYPEQQAPGDPGRGYHLHQRYLELLGQLTNLIKNLGGIPTDGGANGVNITPRPRGNFPPAECYPDRVIDYTRRRGPN</sequence>
<dbReference type="AlphaFoldDB" id="A0A3G9J1R8"/>
<dbReference type="Proteomes" id="UP000271573">
    <property type="component" value="Chromosome"/>
</dbReference>
<protein>
    <submittedName>
        <fullName evidence="1">Uncharacterized protein</fullName>
    </submittedName>
</protein>
<proteinExistence type="predicted"/>
<name>A0A3G9J1R8_9ACTN</name>
<keyword evidence="2" id="KW-1185">Reference proteome</keyword>
<gene>
    <name evidence="1" type="ORF">Back2_17850</name>
</gene>
<reference evidence="1 2" key="1">
    <citation type="submission" date="2018-11" db="EMBL/GenBank/DDBJ databases">
        <title>Complete genome sequence of Nocardioides baekrokdamisoli strain KCTC 39748.</title>
        <authorList>
            <person name="Kang S.W."/>
            <person name="Lee K.C."/>
            <person name="Kim K.K."/>
            <person name="Kim J.S."/>
            <person name="Kim D.S."/>
            <person name="Ko S.H."/>
            <person name="Yang S.H."/>
            <person name="Shin Y.K."/>
            <person name="Lee J.S."/>
        </authorList>
    </citation>
    <scope>NUCLEOTIDE SEQUENCE [LARGE SCALE GENOMIC DNA]</scope>
    <source>
        <strain evidence="1 2">KCTC 39748</strain>
    </source>
</reference>
<dbReference type="OrthoDB" id="9930611at2"/>
<accession>A0A3G9J1R8</accession>
<evidence type="ECO:0000313" key="1">
    <source>
        <dbReference type="EMBL" id="BBH17498.1"/>
    </source>
</evidence>